<feature type="compositionally biased region" description="Basic and acidic residues" evidence="1">
    <location>
        <begin position="25"/>
        <end position="36"/>
    </location>
</feature>
<dbReference type="Proteomes" id="UP001160148">
    <property type="component" value="Unassembled WGS sequence"/>
</dbReference>
<keyword evidence="3" id="KW-1185">Reference proteome</keyword>
<reference evidence="2 3" key="1">
    <citation type="submission" date="2023-01" db="EMBL/GenBank/DDBJ databases">
        <authorList>
            <person name="Whitehead M."/>
        </authorList>
    </citation>
    <scope>NUCLEOTIDE SEQUENCE [LARGE SCALE GENOMIC DNA]</scope>
</reference>
<feature type="compositionally biased region" description="Low complexity" evidence="1">
    <location>
        <begin position="46"/>
        <end position="55"/>
    </location>
</feature>
<evidence type="ECO:0000313" key="2">
    <source>
        <dbReference type="EMBL" id="CAI6346283.1"/>
    </source>
</evidence>
<gene>
    <name evidence="2" type="ORF">MEUPH1_LOCUS3208</name>
</gene>
<organism evidence="2 3">
    <name type="scientific">Macrosiphum euphorbiae</name>
    <name type="common">potato aphid</name>
    <dbReference type="NCBI Taxonomy" id="13131"/>
    <lineage>
        <taxon>Eukaryota</taxon>
        <taxon>Metazoa</taxon>
        <taxon>Ecdysozoa</taxon>
        <taxon>Arthropoda</taxon>
        <taxon>Hexapoda</taxon>
        <taxon>Insecta</taxon>
        <taxon>Pterygota</taxon>
        <taxon>Neoptera</taxon>
        <taxon>Paraneoptera</taxon>
        <taxon>Hemiptera</taxon>
        <taxon>Sternorrhyncha</taxon>
        <taxon>Aphidomorpha</taxon>
        <taxon>Aphidoidea</taxon>
        <taxon>Aphididae</taxon>
        <taxon>Macrosiphini</taxon>
        <taxon>Macrosiphum</taxon>
    </lineage>
</organism>
<comment type="caution">
    <text evidence="2">The sequence shown here is derived from an EMBL/GenBank/DDBJ whole genome shotgun (WGS) entry which is preliminary data.</text>
</comment>
<dbReference type="AlphaFoldDB" id="A0AAV0VPL7"/>
<dbReference type="EMBL" id="CARXXK010000001">
    <property type="protein sequence ID" value="CAI6346283.1"/>
    <property type="molecule type" value="Genomic_DNA"/>
</dbReference>
<sequence length="161" mass="18452">MSQDIAQIEVAQLKARKAQVTSDLSTDHENIIEKKNHTSTQQKRYLNNSKPPSPPLFSLSCDEFDGDDSDVDKSYNPKMKNKLFEVSLSPPNNYERFKGKENFSTLQTCSVIFETIRQMKPPFSSQNLPNIEIEKPLKNWLAQASNRIKKLSAKYPQQDSQ</sequence>
<protein>
    <submittedName>
        <fullName evidence="2">Uncharacterized protein</fullName>
    </submittedName>
</protein>
<proteinExistence type="predicted"/>
<evidence type="ECO:0000256" key="1">
    <source>
        <dbReference type="SAM" id="MobiDB-lite"/>
    </source>
</evidence>
<name>A0AAV0VPL7_9HEMI</name>
<accession>A0AAV0VPL7</accession>
<feature type="region of interest" description="Disordered" evidence="1">
    <location>
        <begin position="16"/>
        <end position="55"/>
    </location>
</feature>
<evidence type="ECO:0000313" key="3">
    <source>
        <dbReference type="Proteomes" id="UP001160148"/>
    </source>
</evidence>